<dbReference type="PANTHER" id="PTHR30302">
    <property type="entry name" value="HYDROGENASE 1 MATURATION PROTEASE"/>
    <property type="match status" value="1"/>
</dbReference>
<dbReference type="SUPFAM" id="SSF53163">
    <property type="entry name" value="HybD-like"/>
    <property type="match status" value="1"/>
</dbReference>
<dbReference type="InterPro" id="IPR023430">
    <property type="entry name" value="Pept_HybD-like_dom_sf"/>
</dbReference>
<accession>A0A975MND8</accession>
<reference evidence="1" key="1">
    <citation type="submission" date="2021-04" db="EMBL/GenBank/DDBJ databases">
        <title>Draft genome sequence data of methanotrophic Methylovulum sp. strain S1L and Methylomonas sp. strain S2AM isolated from boreal lake water columns.</title>
        <authorList>
            <person name="Rissanen A.J."/>
            <person name="Mangayil R."/>
            <person name="Svenning M.M."/>
            <person name="Khanongnuch R."/>
        </authorList>
    </citation>
    <scope>NUCLEOTIDE SEQUENCE</scope>
    <source>
        <strain evidence="1">S2AM</strain>
    </source>
</reference>
<dbReference type="GO" id="GO:0008047">
    <property type="term" value="F:enzyme activator activity"/>
    <property type="evidence" value="ECO:0007669"/>
    <property type="project" value="InterPro"/>
</dbReference>
<keyword evidence="1" id="KW-0645">Protease</keyword>
<dbReference type="Gene3D" id="3.40.50.1450">
    <property type="entry name" value="HybD-like"/>
    <property type="match status" value="1"/>
</dbReference>
<dbReference type="AlphaFoldDB" id="A0A975MND8"/>
<evidence type="ECO:0000313" key="1">
    <source>
        <dbReference type="EMBL" id="QWF71048.1"/>
    </source>
</evidence>
<sequence>MSKPIILIACGNPSRGDDGLGPLLLEAITDHIDQTCIELQTDFQLQIEHALDLQNRELVLFIDASLTCRTACQLDEVSPSQDNSYTSHAMSPAAVLQVYQNITGLKPPPAFLLSIQGLDFSLGSGLSYQAASNLELAQRFVLDLLAQANSQVWRGFITI</sequence>
<dbReference type="GO" id="GO:0016485">
    <property type="term" value="P:protein processing"/>
    <property type="evidence" value="ECO:0007669"/>
    <property type="project" value="TreeGrafter"/>
</dbReference>
<proteinExistence type="predicted"/>
<dbReference type="RefSeq" id="WP_215582606.1">
    <property type="nucleotide sequence ID" value="NZ_CP073754.1"/>
</dbReference>
<dbReference type="NCBIfam" id="TIGR00072">
    <property type="entry name" value="hydrog_prot"/>
    <property type="match status" value="1"/>
</dbReference>
<keyword evidence="2" id="KW-1185">Reference proteome</keyword>
<evidence type="ECO:0000313" key="2">
    <source>
        <dbReference type="Proteomes" id="UP000676649"/>
    </source>
</evidence>
<dbReference type="EMBL" id="CP073754">
    <property type="protein sequence ID" value="QWF71048.1"/>
    <property type="molecule type" value="Genomic_DNA"/>
</dbReference>
<dbReference type="CDD" id="cd06066">
    <property type="entry name" value="H2MP_NAD-link-bidir"/>
    <property type="match status" value="1"/>
</dbReference>
<dbReference type="PANTHER" id="PTHR30302:SF5">
    <property type="entry name" value="SLR1876 PROTEIN"/>
    <property type="match status" value="1"/>
</dbReference>
<dbReference type="KEGG" id="mpad:KEF85_00670"/>
<name>A0A975MND8_9GAMM</name>
<keyword evidence="1" id="KW-0378">Hydrolase</keyword>
<protein>
    <submittedName>
        <fullName evidence="1">Hydrogenase maturation protease</fullName>
    </submittedName>
</protein>
<organism evidence="1 2">
    <name type="scientific">Methylomonas paludis</name>
    <dbReference type="NCBI Taxonomy" id="1173101"/>
    <lineage>
        <taxon>Bacteria</taxon>
        <taxon>Pseudomonadati</taxon>
        <taxon>Pseudomonadota</taxon>
        <taxon>Gammaproteobacteria</taxon>
        <taxon>Methylococcales</taxon>
        <taxon>Methylococcaceae</taxon>
        <taxon>Methylomonas</taxon>
    </lineage>
</organism>
<dbReference type="GO" id="GO:0004175">
    <property type="term" value="F:endopeptidase activity"/>
    <property type="evidence" value="ECO:0007669"/>
    <property type="project" value="TreeGrafter"/>
</dbReference>
<dbReference type="Proteomes" id="UP000676649">
    <property type="component" value="Chromosome"/>
</dbReference>
<dbReference type="InterPro" id="IPR000671">
    <property type="entry name" value="Peptidase_A31"/>
</dbReference>
<gene>
    <name evidence="1" type="ORF">KEF85_00670</name>
</gene>